<evidence type="ECO:0000256" key="1">
    <source>
        <dbReference type="SAM" id="SignalP"/>
    </source>
</evidence>
<organism evidence="2">
    <name type="scientific">Anguilla anguilla</name>
    <name type="common">European freshwater eel</name>
    <name type="synonym">Muraena anguilla</name>
    <dbReference type="NCBI Taxonomy" id="7936"/>
    <lineage>
        <taxon>Eukaryota</taxon>
        <taxon>Metazoa</taxon>
        <taxon>Chordata</taxon>
        <taxon>Craniata</taxon>
        <taxon>Vertebrata</taxon>
        <taxon>Euteleostomi</taxon>
        <taxon>Actinopterygii</taxon>
        <taxon>Neopterygii</taxon>
        <taxon>Teleostei</taxon>
        <taxon>Anguilliformes</taxon>
        <taxon>Anguillidae</taxon>
        <taxon>Anguilla</taxon>
    </lineage>
</organism>
<proteinExistence type="predicted"/>
<evidence type="ECO:0000313" key="2">
    <source>
        <dbReference type="EMBL" id="JAH73870.1"/>
    </source>
</evidence>
<feature type="chain" id="PRO_5002433547" evidence="1">
    <location>
        <begin position="18"/>
        <end position="46"/>
    </location>
</feature>
<sequence>MAFLLLVYVHVITVLVTDFSYTGENFDNLLFETLISRKLSCAITCG</sequence>
<name>A0A0E9V8U3_ANGAN</name>
<keyword evidence="1" id="KW-0732">Signal</keyword>
<reference evidence="2" key="2">
    <citation type="journal article" date="2015" name="Fish Shellfish Immunol.">
        <title>Early steps in the European eel (Anguilla anguilla)-Vibrio vulnificus interaction in the gills: Role of the RtxA13 toxin.</title>
        <authorList>
            <person name="Callol A."/>
            <person name="Pajuelo D."/>
            <person name="Ebbesson L."/>
            <person name="Teles M."/>
            <person name="MacKenzie S."/>
            <person name="Amaro C."/>
        </authorList>
    </citation>
    <scope>NUCLEOTIDE SEQUENCE</scope>
</reference>
<reference evidence="2" key="1">
    <citation type="submission" date="2014-11" db="EMBL/GenBank/DDBJ databases">
        <authorList>
            <person name="Amaro Gonzalez C."/>
        </authorList>
    </citation>
    <scope>NUCLEOTIDE SEQUENCE</scope>
</reference>
<accession>A0A0E9V8U3</accession>
<feature type="signal peptide" evidence="1">
    <location>
        <begin position="1"/>
        <end position="17"/>
    </location>
</feature>
<dbReference type="AlphaFoldDB" id="A0A0E9V8U3"/>
<protein>
    <submittedName>
        <fullName evidence="2">Uncharacterized protein</fullName>
    </submittedName>
</protein>
<dbReference type="EMBL" id="GBXM01034707">
    <property type="protein sequence ID" value="JAH73870.1"/>
    <property type="molecule type" value="Transcribed_RNA"/>
</dbReference>